<dbReference type="SUPFAM" id="SSF53822">
    <property type="entry name" value="Periplasmic binding protein-like I"/>
    <property type="match status" value="1"/>
</dbReference>
<dbReference type="RefSeq" id="WP_247346416.1">
    <property type="nucleotide sequence ID" value="NZ_CP095550.1"/>
</dbReference>
<dbReference type="PROSITE" id="PS50932">
    <property type="entry name" value="HTH_LACI_2"/>
    <property type="match status" value="1"/>
</dbReference>
<gene>
    <name evidence="5" type="ORF">ACFSKK_14500</name>
</gene>
<organism evidence="5 6">
    <name type="scientific">Metabacillus endolithicus</name>
    <dbReference type="NCBI Taxonomy" id="1535204"/>
    <lineage>
        <taxon>Bacteria</taxon>
        <taxon>Bacillati</taxon>
        <taxon>Bacillota</taxon>
        <taxon>Bacilli</taxon>
        <taxon>Bacillales</taxon>
        <taxon>Bacillaceae</taxon>
        <taxon>Metabacillus</taxon>
    </lineage>
</organism>
<dbReference type="Gene3D" id="3.40.50.2300">
    <property type="match status" value="2"/>
</dbReference>
<dbReference type="GO" id="GO:0003677">
    <property type="term" value="F:DNA binding"/>
    <property type="evidence" value="ECO:0007669"/>
    <property type="project" value="UniProtKB-KW"/>
</dbReference>
<dbReference type="EMBL" id="JBHUIK010000003">
    <property type="protein sequence ID" value="MFD2214897.1"/>
    <property type="molecule type" value="Genomic_DNA"/>
</dbReference>
<keyword evidence="1" id="KW-0805">Transcription regulation</keyword>
<dbReference type="CDD" id="cd01392">
    <property type="entry name" value="HTH_LacI"/>
    <property type="match status" value="1"/>
</dbReference>
<keyword evidence="2 5" id="KW-0238">DNA-binding</keyword>
<protein>
    <submittedName>
        <fullName evidence="5">LacI family DNA-binding transcriptional regulator</fullName>
    </submittedName>
</protein>
<dbReference type="Pfam" id="PF00356">
    <property type="entry name" value="LacI"/>
    <property type="match status" value="1"/>
</dbReference>
<dbReference type="CDD" id="cd01544">
    <property type="entry name" value="PBP1_GalR"/>
    <property type="match status" value="1"/>
</dbReference>
<dbReference type="PANTHER" id="PTHR30146">
    <property type="entry name" value="LACI-RELATED TRANSCRIPTIONAL REPRESSOR"/>
    <property type="match status" value="1"/>
</dbReference>
<reference evidence="6" key="1">
    <citation type="journal article" date="2019" name="Int. J. Syst. Evol. Microbiol.">
        <title>The Global Catalogue of Microorganisms (GCM) 10K type strain sequencing project: providing services to taxonomists for standard genome sequencing and annotation.</title>
        <authorList>
            <consortium name="The Broad Institute Genomics Platform"/>
            <consortium name="The Broad Institute Genome Sequencing Center for Infectious Disease"/>
            <person name="Wu L."/>
            <person name="Ma J."/>
        </authorList>
    </citation>
    <scope>NUCLEOTIDE SEQUENCE [LARGE SCALE GENOMIC DNA]</scope>
    <source>
        <strain evidence="6">CGMCC 1.15474</strain>
    </source>
</reference>
<name>A0ABW5BXM4_9BACI</name>
<sequence length="341" mass="38061">MATIKEIAAKANVASSTVSRVLNNDPSLSVADETRARILDIAKELGYTTLKERKGTQSSFPEKQPRIGISFVHTLEEKIDGVEDPYFTAIRKGVENECANQGIYANKMIRMSDDDKAFDHELDGLIVVGGTSMEVLESIRKIKNVVFINHCPDEENFDCVVIDFEKATENALTHLFNQGYKKIGYLGGTERDYLSDHKVVVNKRFSTYKKILESKGTFCEEYVVIGEYTMTQGYDLMKEFIKKGNLPEAFFVASDSMAIGAMHALQEANIKVPEDLAIVGFNDIQMARFASTPLTTVKVYTEQMGRVGVQLLLDKMNGREIPLKVTVPTKLTVRQSCGANR</sequence>
<dbReference type="InterPro" id="IPR010982">
    <property type="entry name" value="Lambda_DNA-bd_dom_sf"/>
</dbReference>
<dbReference type="Pfam" id="PF13377">
    <property type="entry name" value="Peripla_BP_3"/>
    <property type="match status" value="1"/>
</dbReference>
<dbReference type="InterPro" id="IPR046335">
    <property type="entry name" value="LacI/GalR-like_sensor"/>
</dbReference>
<keyword evidence="3" id="KW-0804">Transcription</keyword>
<dbReference type="SUPFAM" id="SSF47413">
    <property type="entry name" value="lambda repressor-like DNA-binding domains"/>
    <property type="match status" value="1"/>
</dbReference>
<dbReference type="InterPro" id="IPR028082">
    <property type="entry name" value="Peripla_BP_I"/>
</dbReference>
<evidence type="ECO:0000259" key="4">
    <source>
        <dbReference type="PROSITE" id="PS50932"/>
    </source>
</evidence>
<evidence type="ECO:0000256" key="2">
    <source>
        <dbReference type="ARBA" id="ARBA00023125"/>
    </source>
</evidence>
<dbReference type="Gene3D" id="1.10.260.40">
    <property type="entry name" value="lambda repressor-like DNA-binding domains"/>
    <property type="match status" value="1"/>
</dbReference>
<feature type="domain" description="HTH lacI-type" evidence="4">
    <location>
        <begin position="2"/>
        <end position="58"/>
    </location>
</feature>
<dbReference type="Proteomes" id="UP001597318">
    <property type="component" value="Unassembled WGS sequence"/>
</dbReference>
<evidence type="ECO:0000313" key="6">
    <source>
        <dbReference type="Proteomes" id="UP001597318"/>
    </source>
</evidence>
<dbReference type="PANTHER" id="PTHR30146:SF149">
    <property type="entry name" value="HTH-TYPE TRANSCRIPTIONAL REGULATOR EBGR"/>
    <property type="match status" value="1"/>
</dbReference>
<proteinExistence type="predicted"/>
<evidence type="ECO:0000256" key="3">
    <source>
        <dbReference type="ARBA" id="ARBA00023163"/>
    </source>
</evidence>
<comment type="caution">
    <text evidence="5">The sequence shown here is derived from an EMBL/GenBank/DDBJ whole genome shotgun (WGS) entry which is preliminary data.</text>
</comment>
<dbReference type="SMART" id="SM00354">
    <property type="entry name" value="HTH_LACI"/>
    <property type="match status" value="1"/>
</dbReference>
<keyword evidence="6" id="KW-1185">Reference proteome</keyword>
<evidence type="ECO:0000313" key="5">
    <source>
        <dbReference type="EMBL" id="MFD2214897.1"/>
    </source>
</evidence>
<dbReference type="InterPro" id="IPR000843">
    <property type="entry name" value="HTH_LacI"/>
</dbReference>
<accession>A0ABW5BXM4</accession>
<evidence type="ECO:0000256" key="1">
    <source>
        <dbReference type="ARBA" id="ARBA00023015"/>
    </source>
</evidence>